<dbReference type="Proteomes" id="UP000037460">
    <property type="component" value="Unassembled WGS sequence"/>
</dbReference>
<comment type="caution">
    <text evidence="1">The sequence shown here is derived from an EMBL/GenBank/DDBJ whole genome shotgun (WGS) entry which is preliminary data.</text>
</comment>
<gene>
    <name evidence="1" type="ORF">Ctob_016715</name>
</gene>
<evidence type="ECO:0000313" key="2">
    <source>
        <dbReference type="Proteomes" id="UP000037460"/>
    </source>
</evidence>
<dbReference type="OrthoDB" id="39714at2759"/>
<accession>A0A0M0LQ94</accession>
<proteinExistence type="predicted"/>
<feature type="non-terminal residue" evidence="1">
    <location>
        <position position="511"/>
    </location>
</feature>
<sequence>TPAQSRFQDYLNVRNWRSGELNPATGALAKSDDVNVKGTEVTYNLNDGPESLVFVSAADSPLGREMLLAATPLAGRLTAYIIERGLLRGNDGSCPNTASCPYLSTTVGGTGLYRNAAGKSTIDPCGICIGAACARTGAWDTDAAENIAFDPVRARAFIASAESGTVQVVSVANPTDMTEIGTLNVGANLNTYCQVTTCIYQNMDYGGWASPCGYAPMLRITMNGAVVTSAGVQTSLLPLTLALTTRANGLTFSAVLSNPYYAAPFTMPGIVTDGGSAYSYQVDNTLDSPAKCQALCRNLFGCAYFSYEFEYQPAMKGWVYECFQKSEYIASQIPAGFTLESCHHYTMWESGPEWDMHFADQYWVGAGGPANCGTFRADSVQSVAVVNVPGFANAIVVAASPSEYHFAPGALSFYNAETFTYMGCAATGVKPEGIASLGSSVACIDEGSHEIELCGPGQIAQGRCTSAYLDKPLLSFNRHMALDQRGSMTMCQLTPAGGSVAIGCTVYQVNS</sequence>
<protein>
    <submittedName>
        <fullName evidence="1">Uncharacterized protein</fullName>
    </submittedName>
</protein>
<organism evidence="1 2">
    <name type="scientific">Chrysochromulina tobinii</name>
    <dbReference type="NCBI Taxonomy" id="1460289"/>
    <lineage>
        <taxon>Eukaryota</taxon>
        <taxon>Haptista</taxon>
        <taxon>Haptophyta</taxon>
        <taxon>Prymnesiophyceae</taxon>
        <taxon>Prymnesiales</taxon>
        <taxon>Chrysochromulinaceae</taxon>
        <taxon>Chrysochromulina</taxon>
    </lineage>
</organism>
<keyword evidence="2" id="KW-1185">Reference proteome</keyword>
<reference evidence="2" key="1">
    <citation type="journal article" date="2015" name="PLoS Genet.">
        <title>Genome Sequence and Transcriptome Analyses of Chrysochromulina tobin: Metabolic Tools for Enhanced Algal Fitness in the Prominent Order Prymnesiales (Haptophyceae).</title>
        <authorList>
            <person name="Hovde B.T."/>
            <person name="Deodato C.R."/>
            <person name="Hunsperger H.M."/>
            <person name="Ryken S.A."/>
            <person name="Yost W."/>
            <person name="Jha R.K."/>
            <person name="Patterson J."/>
            <person name="Monnat R.J. Jr."/>
            <person name="Barlow S.B."/>
            <person name="Starkenburg S.R."/>
            <person name="Cattolico R.A."/>
        </authorList>
    </citation>
    <scope>NUCLEOTIDE SEQUENCE</scope>
    <source>
        <strain evidence="2">CCMP291</strain>
    </source>
</reference>
<feature type="non-terminal residue" evidence="1">
    <location>
        <position position="1"/>
    </location>
</feature>
<dbReference type="AlphaFoldDB" id="A0A0M0LQ94"/>
<dbReference type="EMBL" id="JWZX01000462">
    <property type="protein sequence ID" value="KOO52903.1"/>
    <property type="molecule type" value="Genomic_DNA"/>
</dbReference>
<evidence type="ECO:0000313" key="1">
    <source>
        <dbReference type="EMBL" id="KOO52903.1"/>
    </source>
</evidence>
<name>A0A0M0LQ94_9EUKA</name>